<protein>
    <recommendedName>
        <fullName evidence="4">Holin</fullName>
    </recommendedName>
</protein>
<dbReference type="Proteomes" id="UP000188726">
    <property type="component" value="Unassembled WGS sequence"/>
</dbReference>
<feature type="transmembrane region" description="Helical" evidence="1">
    <location>
        <begin position="9"/>
        <end position="27"/>
    </location>
</feature>
<keyword evidence="1" id="KW-0812">Transmembrane</keyword>
<keyword evidence="1" id="KW-1133">Transmembrane helix</keyword>
<gene>
    <name evidence="2" type="ORF">BZG09_10600</name>
</gene>
<keyword evidence="1" id="KW-0472">Membrane</keyword>
<organism evidence="2 3">
    <name type="scientific">Salinivibrio kushneri</name>
    <dbReference type="NCBI Taxonomy" id="1908198"/>
    <lineage>
        <taxon>Bacteria</taxon>
        <taxon>Pseudomonadati</taxon>
        <taxon>Pseudomonadota</taxon>
        <taxon>Gammaproteobacteria</taxon>
        <taxon>Vibrionales</taxon>
        <taxon>Vibrionaceae</taxon>
        <taxon>Salinivibrio</taxon>
    </lineage>
</organism>
<dbReference type="Pfam" id="PF16080">
    <property type="entry name" value="Phage_holin_2_3"/>
    <property type="match status" value="1"/>
</dbReference>
<dbReference type="EMBL" id="MUEO01000025">
    <property type="protein sequence ID" value="OOE43423.1"/>
    <property type="molecule type" value="Genomic_DNA"/>
</dbReference>
<accession>A0AB36K4P6</accession>
<evidence type="ECO:0008006" key="4">
    <source>
        <dbReference type="Google" id="ProtNLM"/>
    </source>
</evidence>
<feature type="transmembrane region" description="Helical" evidence="1">
    <location>
        <begin position="33"/>
        <end position="50"/>
    </location>
</feature>
<proteinExistence type="predicted"/>
<name>A0AB36K4P6_9GAMM</name>
<comment type="caution">
    <text evidence="2">The sequence shown here is derived from an EMBL/GenBank/DDBJ whole genome shotgun (WGS) entry which is preliminary data.</text>
</comment>
<dbReference type="InterPro" id="IPR032118">
    <property type="entry name" value="Phage_holin_HP1"/>
</dbReference>
<reference evidence="2 3" key="1">
    <citation type="journal article" date="2017" name="Genome Announc.">
        <title>Draft Genome Sequences of Salinivibrio proteolyticus, Salinivibrio sharmensis, Salinivibrio siamensis, Salinivibrio costicola subsp. alcaliphilus, Salinivibrio costicola subsp. vallismortis, and 29 New Isolates Belonging to the Genus Salinivibrio.</title>
        <authorList>
            <person name="Lopez-Hermoso C."/>
            <person name="de la Haba R.R."/>
            <person name="Sanchez-Porro C."/>
            <person name="Bayliss S.C."/>
            <person name="Feil E.J."/>
            <person name="Ventosa A."/>
        </authorList>
    </citation>
    <scope>NUCLEOTIDE SEQUENCE [LARGE SCALE GENOMIC DNA]</scope>
    <source>
        <strain evidence="2 3">IC202</strain>
    </source>
</reference>
<evidence type="ECO:0000256" key="1">
    <source>
        <dbReference type="SAM" id="Phobius"/>
    </source>
</evidence>
<dbReference type="AlphaFoldDB" id="A0AB36K4P6"/>
<evidence type="ECO:0000313" key="3">
    <source>
        <dbReference type="Proteomes" id="UP000188726"/>
    </source>
</evidence>
<evidence type="ECO:0000313" key="2">
    <source>
        <dbReference type="EMBL" id="OOE43423.1"/>
    </source>
</evidence>
<sequence length="69" mass="8095">MMNDLFDKVTGYLTYFFSALGMVIGGLSLEQWYFLSSIIIGLAMFISNQWHKREMRKIAREKGIILERD</sequence>